<dbReference type="InterPro" id="IPR012337">
    <property type="entry name" value="RNaseH-like_sf"/>
</dbReference>
<evidence type="ECO:0000313" key="2">
    <source>
        <dbReference type="Proteomes" id="UP000225553"/>
    </source>
</evidence>
<dbReference type="InterPro" id="IPR036397">
    <property type="entry name" value="RNaseH_sf"/>
</dbReference>
<dbReference type="Gene3D" id="3.30.420.10">
    <property type="entry name" value="Ribonuclease H-like superfamily/Ribonuclease H"/>
    <property type="match status" value="1"/>
</dbReference>
<sequence length="583" mass="67573">MTPNSSPIVARVCKHANYGVHRYDPMKDLLGAKITNIHEDGTRSNQYTCIEDYKQDFYIVKEKYRKFEQNKDYIDERMCKKYSSSRARLAYNISKILYGRPDVTAQLRQMKGSQYVFGCEQTIPVVFKQKFHEKYPEHQETEPYRTAAYDVETNMHSPDEEIIMASTTFEKVAYFAADRNWFDEKNDEEILANLRKYEELYLRETLNRRGISHVEYELFDNEALIVKANIEKWHQWSPDWIASWNAAFDMEKNETALKRHGFDVARIYCDPGVPNHYCNYEFHPGRTHKVKENGDRTPLEWQEKFPTVRTLASWQWVDAACKYAIKRAPQGKLESYGLNATAEREKVDGKLYTDKGEHLLPGTLPWHIWMQKNAKYEYCMYNIKDNIVIEDINDKTDDLSLSLPMLLKYSEYFNYPSQPSIISDTLSFVAKKYGYVWGCTGARREKPFTDILPTLGDWIALLETEKNAAMGKVLFEGLSDVVSMARGLTDDVDVEGAYPTETVALNVGNKTTKMEATRIQGADMMKFREIGVNYGSSPQANAISLCYELFRFPKAGEIQEVFESHLIKLGKEDVLNKLKAAEF</sequence>
<organism evidence="1 2">
    <name type="scientific">Erwinia phage vB_EamM_RisingSun</name>
    <dbReference type="NCBI Taxonomy" id="2026080"/>
    <lineage>
        <taxon>Viruses</taxon>
        <taxon>Duplodnaviria</taxon>
        <taxon>Heunggongvirae</taxon>
        <taxon>Uroviricota</taxon>
        <taxon>Caudoviricetes</taxon>
        <taxon>Chimalliviridae</taxon>
        <taxon>Risingsunvirus</taxon>
        <taxon>Risingsunvirus risingsun</taxon>
    </lineage>
</organism>
<dbReference type="EMBL" id="MF459646">
    <property type="protein sequence ID" value="ASU03614.1"/>
    <property type="molecule type" value="Genomic_DNA"/>
</dbReference>
<accession>A0A223LHB0</accession>
<dbReference type="Proteomes" id="UP000225553">
    <property type="component" value="Segment"/>
</dbReference>
<keyword evidence="2" id="KW-1185">Reference proteome</keyword>
<dbReference type="GO" id="GO:0003676">
    <property type="term" value="F:nucleic acid binding"/>
    <property type="evidence" value="ECO:0007669"/>
    <property type="project" value="InterPro"/>
</dbReference>
<evidence type="ECO:0000313" key="1">
    <source>
        <dbReference type="EMBL" id="ASU03614.1"/>
    </source>
</evidence>
<name>A0A223LHB0_9CAUD</name>
<dbReference type="OrthoDB" id="1995at10239"/>
<gene>
    <name evidence="1" type="ORF">RISINGSUN_56</name>
</gene>
<dbReference type="SUPFAM" id="SSF53098">
    <property type="entry name" value="Ribonuclease H-like"/>
    <property type="match status" value="1"/>
</dbReference>
<protein>
    <submittedName>
        <fullName evidence="1">Putative DNA polymerase</fullName>
    </submittedName>
</protein>
<reference evidence="2" key="1">
    <citation type="submission" date="2017-07" db="EMBL/GenBank/DDBJ databases">
        <authorList>
            <person name="Putnam M.J."/>
            <person name="Sharma R."/>
            <person name="Kruger J.L."/>
            <person name="Berg J.A."/>
            <person name="Payne A.M."/>
            <person name="Fajardo C.P."/>
            <person name="Breakwell D.P."/>
            <person name="Hope S."/>
            <person name="Grose J.H."/>
        </authorList>
    </citation>
    <scope>NUCLEOTIDE SEQUENCE [LARGE SCALE GENOMIC DNA]</scope>
</reference>
<proteinExistence type="predicted"/>